<accession>A0ACC1D2A9</accession>
<comment type="caution">
    <text evidence="1">The sequence shown here is derived from an EMBL/GenBank/DDBJ whole genome shotgun (WGS) entry which is preliminary data.</text>
</comment>
<evidence type="ECO:0000313" key="1">
    <source>
        <dbReference type="EMBL" id="KAJ0178081.1"/>
    </source>
</evidence>
<gene>
    <name evidence="1" type="ORF">K1T71_005904</name>
</gene>
<protein>
    <submittedName>
        <fullName evidence="1">Uncharacterized protein</fullName>
    </submittedName>
</protein>
<organism evidence="1 2">
    <name type="scientific">Dendrolimus kikuchii</name>
    <dbReference type="NCBI Taxonomy" id="765133"/>
    <lineage>
        <taxon>Eukaryota</taxon>
        <taxon>Metazoa</taxon>
        <taxon>Ecdysozoa</taxon>
        <taxon>Arthropoda</taxon>
        <taxon>Hexapoda</taxon>
        <taxon>Insecta</taxon>
        <taxon>Pterygota</taxon>
        <taxon>Neoptera</taxon>
        <taxon>Endopterygota</taxon>
        <taxon>Lepidoptera</taxon>
        <taxon>Glossata</taxon>
        <taxon>Ditrysia</taxon>
        <taxon>Bombycoidea</taxon>
        <taxon>Lasiocampidae</taxon>
        <taxon>Dendrolimus</taxon>
    </lineage>
</organism>
<reference evidence="1 2" key="1">
    <citation type="journal article" date="2021" name="Front. Genet.">
        <title>Chromosome-Level Genome Assembly Reveals Significant Gene Expansion in the Toll and IMD Signaling Pathways of Dendrolimus kikuchii.</title>
        <authorList>
            <person name="Zhou J."/>
            <person name="Wu P."/>
            <person name="Xiong Z."/>
            <person name="Liu N."/>
            <person name="Zhao N."/>
            <person name="Ji M."/>
            <person name="Qiu Y."/>
            <person name="Yang B."/>
        </authorList>
    </citation>
    <scope>NUCLEOTIDE SEQUENCE [LARGE SCALE GENOMIC DNA]</scope>
    <source>
        <strain evidence="1">Ann1</strain>
    </source>
</reference>
<proteinExistence type="predicted"/>
<sequence length="136" mass="16047">MYIFMIIIAFSLLICFHPMQCSNHQRRSSGPHAAKIDKMIHTYLRKNWNNIQDAYILDYISDNNELAGKIEHMFAQLNRFLNIAGRVHFLWFLILYEKCLAAHVDLTTAVERIFQYQVEYEAVNKKPEHSEETEAP</sequence>
<dbReference type="Proteomes" id="UP000824533">
    <property type="component" value="Linkage Group LG10"/>
</dbReference>
<keyword evidence="2" id="KW-1185">Reference proteome</keyword>
<name>A0ACC1D2A9_9NEOP</name>
<evidence type="ECO:0000313" key="2">
    <source>
        <dbReference type="Proteomes" id="UP000824533"/>
    </source>
</evidence>
<dbReference type="EMBL" id="CM034396">
    <property type="protein sequence ID" value="KAJ0178081.1"/>
    <property type="molecule type" value="Genomic_DNA"/>
</dbReference>